<accession>G7VFA4</accession>
<dbReference type="EMBL" id="CP003098">
    <property type="protein sequence ID" value="AET31720.1"/>
    <property type="molecule type" value="Genomic_DNA"/>
</dbReference>
<dbReference type="AlphaFoldDB" id="G7VFA4"/>
<dbReference type="KEGG" id="pyr:P186_0260"/>
<dbReference type="HOGENOM" id="CLU_181231_1_0_2"/>
<organism evidence="1 2">
    <name type="scientific">Pyrobaculum ferrireducens</name>
    <dbReference type="NCBI Taxonomy" id="1104324"/>
    <lineage>
        <taxon>Archaea</taxon>
        <taxon>Thermoproteota</taxon>
        <taxon>Thermoprotei</taxon>
        <taxon>Thermoproteales</taxon>
        <taxon>Thermoproteaceae</taxon>
        <taxon>Pyrobaculum</taxon>
    </lineage>
</organism>
<evidence type="ECO:0000313" key="1">
    <source>
        <dbReference type="EMBL" id="AET31720.1"/>
    </source>
</evidence>
<protein>
    <submittedName>
        <fullName evidence="1">PaREP10</fullName>
    </submittedName>
</protein>
<evidence type="ECO:0000313" key="2">
    <source>
        <dbReference type="Proteomes" id="UP000005867"/>
    </source>
</evidence>
<name>G7VFA4_9CREN</name>
<dbReference type="eggNOG" id="arCOG00746">
    <property type="taxonomic scope" value="Archaea"/>
</dbReference>
<gene>
    <name evidence="1" type="ORF">P186_0260</name>
</gene>
<sequence length="58" mass="6278">MYGVHMALVAEVMGIHTHVLRRYGVSPNDDVDTAVAKLSNVAPHLAKFLREASCVLSS</sequence>
<dbReference type="Proteomes" id="UP000005867">
    <property type="component" value="Chromosome"/>
</dbReference>
<proteinExistence type="predicted"/>
<reference evidence="1 2" key="1">
    <citation type="journal article" date="2012" name="J. Bacteriol.">
        <title>Complete genome sequence of strain 1860, a crenarchaeon of the genus pyrobaculum able to grow with various electron acceptors.</title>
        <authorList>
            <person name="Mardanov A.V."/>
            <person name="Gumerov V.M."/>
            <person name="Slobodkina G.B."/>
            <person name="Beletsky A.V."/>
            <person name="Bonch-Osmolovskaya E.A."/>
            <person name="Ravin N.V."/>
            <person name="Skryabin K.G."/>
        </authorList>
    </citation>
    <scope>NUCLEOTIDE SEQUENCE [LARGE SCALE GENOMIC DNA]</scope>
    <source>
        <strain evidence="1 2">1860</strain>
    </source>
</reference>
<dbReference type="BioCyc" id="PSP1104324:GJSN-252-MONOMER"/>
<keyword evidence="2" id="KW-1185">Reference proteome</keyword>